<dbReference type="SUPFAM" id="SSF161098">
    <property type="entry name" value="MetI-like"/>
    <property type="match status" value="1"/>
</dbReference>
<dbReference type="Gene3D" id="1.10.3720.10">
    <property type="entry name" value="MetI-like"/>
    <property type="match status" value="1"/>
</dbReference>
<proteinExistence type="inferred from homology"/>
<keyword evidence="3 8" id="KW-0813">Transport</keyword>
<evidence type="ECO:0000259" key="10">
    <source>
        <dbReference type="PROSITE" id="PS50928"/>
    </source>
</evidence>
<dbReference type="InterPro" id="IPR035906">
    <property type="entry name" value="MetI-like_sf"/>
</dbReference>
<organism evidence="11 12">
    <name type="scientific">Siminovitchia thermophila</name>
    <dbReference type="NCBI Taxonomy" id="1245522"/>
    <lineage>
        <taxon>Bacteria</taxon>
        <taxon>Bacillati</taxon>
        <taxon>Bacillota</taxon>
        <taxon>Bacilli</taxon>
        <taxon>Bacillales</taxon>
        <taxon>Bacillaceae</taxon>
        <taxon>Siminovitchia</taxon>
    </lineage>
</organism>
<dbReference type="Proteomes" id="UP000823485">
    <property type="component" value="Unassembled WGS sequence"/>
</dbReference>
<evidence type="ECO:0000256" key="7">
    <source>
        <dbReference type="ARBA" id="ARBA00023136"/>
    </source>
</evidence>
<name>A0ABS2R2H9_9BACI</name>
<evidence type="ECO:0000313" key="12">
    <source>
        <dbReference type="Proteomes" id="UP000823485"/>
    </source>
</evidence>
<dbReference type="PANTHER" id="PTHR30425:SF2">
    <property type="entry name" value="ABC TRANSPORTER PERMEASE PROTEIN YQGH-RELATED"/>
    <property type="match status" value="1"/>
</dbReference>
<comment type="function">
    <text evidence="9">Part of the binding-protein-dependent transport system for phosphate; probably responsible for the translocation of the substrate across the membrane.</text>
</comment>
<dbReference type="InterPro" id="IPR000515">
    <property type="entry name" value="MetI-like"/>
</dbReference>
<feature type="transmembrane region" description="Helical" evidence="8">
    <location>
        <begin position="88"/>
        <end position="113"/>
    </location>
</feature>
<sequence length="310" mass="32997">MGKSMIDLHPLYQANPKSKIERTVRMALRGAAWIALSIALFILAFVLWKGLTPFIVNDGSIFVFLTGHIWDPGAVNGLGKPLIGALPLILGSFSVTILSVLATAPIAIGAAIFINEISPRIGKTFLQPVLELLIGIPSVVYGFLGLSMIVPLIRNHIGGSGFGVAAAAVVLSAMMLPTVTCLAVNALKRVPPEFREASLALGATRWQTISRMVMTIARPGLCSAVIFGISRAFGESLAVQMVIGNAVVIPDSLFQPAATITSILTMGMGNTVMGQTENNALWSLALILMAMSCIFMIFMRLTGNLRRTFS</sequence>
<evidence type="ECO:0000256" key="4">
    <source>
        <dbReference type="ARBA" id="ARBA00022475"/>
    </source>
</evidence>
<evidence type="ECO:0000256" key="8">
    <source>
        <dbReference type="RuleBase" id="RU363032"/>
    </source>
</evidence>
<gene>
    <name evidence="11" type="ORF">JOC94_000823</name>
</gene>
<evidence type="ECO:0000256" key="6">
    <source>
        <dbReference type="ARBA" id="ARBA00022989"/>
    </source>
</evidence>
<feature type="transmembrane region" description="Helical" evidence="8">
    <location>
        <begin position="280"/>
        <end position="301"/>
    </location>
</feature>
<dbReference type="InterPro" id="IPR051124">
    <property type="entry name" value="Phosphate_Transport_Permease"/>
</dbReference>
<dbReference type="CDD" id="cd06261">
    <property type="entry name" value="TM_PBP2"/>
    <property type="match status" value="1"/>
</dbReference>
<comment type="caution">
    <text evidence="9">Lacks conserved residue(s) required for the propagation of feature annotation.</text>
</comment>
<reference evidence="11 12" key="1">
    <citation type="submission" date="2021-01" db="EMBL/GenBank/DDBJ databases">
        <title>Genomic Encyclopedia of Type Strains, Phase IV (KMG-IV): sequencing the most valuable type-strain genomes for metagenomic binning, comparative biology and taxonomic classification.</title>
        <authorList>
            <person name="Goeker M."/>
        </authorList>
    </citation>
    <scope>NUCLEOTIDE SEQUENCE [LARGE SCALE GENOMIC DNA]</scope>
    <source>
        <strain evidence="11 12">DSM 105453</strain>
    </source>
</reference>
<evidence type="ECO:0000313" key="11">
    <source>
        <dbReference type="EMBL" id="MBM7713853.1"/>
    </source>
</evidence>
<feature type="transmembrane region" description="Helical" evidence="8">
    <location>
        <begin position="162"/>
        <end position="187"/>
    </location>
</feature>
<dbReference type="PROSITE" id="PS50928">
    <property type="entry name" value="ABC_TM1"/>
    <property type="match status" value="1"/>
</dbReference>
<dbReference type="NCBIfam" id="TIGR02138">
    <property type="entry name" value="phosphate_pstC"/>
    <property type="match status" value="1"/>
</dbReference>
<feature type="transmembrane region" description="Helical" evidence="8">
    <location>
        <begin position="125"/>
        <end position="150"/>
    </location>
</feature>
<evidence type="ECO:0000256" key="3">
    <source>
        <dbReference type="ARBA" id="ARBA00022448"/>
    </source>
</evidence>
<evidence type="ECO:0000256" key="9">
    <source>
        <dbReference type="RuleBase" id="RU363054"/>
    </source>
</evidence>
<keyword evidence="6 8" id="KW-1133">Transmembrane helix</keyword>
<keyword evidence="5 8" id="KW-0812">Transmembrane</keyword>
<protein>
    <recommendedName>
        <fullName evidence="9">Phosphate transport system permease protein</fullName>
    </recommendedName>
</protein>
<keyword evidence="7 8" id="KW-0472">Membrane</keyword>
<keyword evidence="4 9" id="KW-1003">Cell membrane</keyword>
<accession>A0ABS2R2H9</accession>
<comment type="subcellular location">
    <subcellularLocation>
        <location evidence="1 8">Cell membrane</location>
        <topology evidence="1 8">Multi-pass membrane protein</topology>
    </subcellularLocation>
</comment>
<feature type="transmembrane region" description="Helical" evidence="8">
    <location>
        <begin position="27"/>
        <end position="48"/>
    </location>
</feature>
<dbReference type="InterPro" id="IPR011864">
    <property type="entry name" value="Phosphate_PstC"/>
</dbReference>
<dbReference type="PANTHER" id="PTHR30425">
    <property type="entry name" value="PHOSPHATE TRANSPORT SYSTEM PERMEASE PROTEIN PST"/>
    <property type="match status" value="1"/>
</dbReference>
<dbReference type="Pfam" id="PF00528">
    <property type="entry name" value="BPD_transp_1"/>
    <property type="match status" value="1"/>
</dbReference>
<comment type="caution">
    <text evidence="11">The sequence shown here is derived from an EMBL/GenBank/DDBJ whole genome shotgun (WGS) entry which is preliminary data.</text>
</comment>
<comment type="similarity">
    <text evidence="2 9">Belongs to the binding-protein-dependent transport system permease family. CysTW subfamily.</text>
</comment>
<evidence type="ECO:0000256" key="2">
    <source>
        <dbReference type="ARBA" id="ARBA00007069"/>
    </source>
</evidence>
<keyword evidence="12" id="KW-1185">Reference proteome</keyword>
<dbReference type="EMBL" id="JAFBFH010000004">
    <property type="protein sequence ID" value="MBM7713853.1"/>
    <property type="molecule type" value="Genomic_DNA"/>
</dbReference>
<keyword evidence="9" id="KW-0592">Phosphate transport</keyword>
<feature type="domain" description="ABC transmembrane type-1" evidence="10">
    <location>
        <begin position="89"/>
        <end position="299"/>
    </location>
</feature>
<evidence type="ECO:0000256" key="1">
    <source>
        <dbReference type="ARBA" id="ARBA00004651"/>
    </source>
</evidence>
<evidence type="ECO:0000256" key="5">
    <source>
        <dbReference type="ARBA" id="ARBA00022692"/>
    </source>
</evidence>